<organism evidence="13 14">
    <name type="scientific">Varroa destructor</name>
    <name type="common">Honeybee mite</name>
    <dbReference type="NCBI Taxonomy" id="109461"/>
    <lineage>
        <taxon>Eukaryota</taxon>
        <taxon>Metazoa</taxon>
        <taxon>Ecdysozoa</taxon>
        <taxon>Arthropoda</taxon>
        <taxon>Chelicerata</taxon>
        <taxon>Arachnida</taxon>
        <taxon>Acari</taxon>
        <taxon>Parasitiformes</taxon>
        <taxon>Mesostigmata</taxon>
        <taxon>Gamasina</taxon>
        <taxon>Dermanyssoidea</taxon>
        <taxon>Varroidae</taxon>
        <taxon>Varroa</taxon>
    </lineage>
</organism>
<dbReference type="InterPro" id="IPR036390">
    <property type="entry name" value="WH_DNA-bd_sf"/>
</dbReference>
<feature type="domain" description="TFIIF beta subunit HTH" evidence="11">
    <location>
        <begin position="177"/>
        <end position="241"/>
    </location>
</feature>
<dbReference type="GO" id="GO:0003677">
    <property type="term" value="F:DNA binding"/>
    <property type="evidence" value="ECO:0007669"/>
    <property type="project" value="UniProtKB-UniRule"/>
</dbReference>
<keyword evidence="5 9" id="KW-0238">DNA-binding</keyword>
<evidence type="ECO:0000256" key="10">
    <source>
        <dbReference type="SAM" id="MobiDB-lite"/>
    </source>
</evidence>
<evidence type="ECO:0000256" key="1">
    <source>
        <dbReference type="ARBA" id="ARBA00004123"/>
    </source>
</evidence>
<accession>A0A7M7J9J7</accession>
<keyword evidence="14" id="KW-1185">Reference proteome</keyword>
<dbReference type="InParanoid" id="A0A7M7J9J7"/>
<dbReference type="Pfam" id="PF17683">
    <property type="entry name" value="TFIIF_beta_N"/>
    <property type="match status" value="1"/>
</dbReference>
<dbReference type="CDD" id="cd07980">
    <property type="entry name" value="TFIIF_beta"/>
    <property type="match status" value="1"/>
</dbReference>
<dbReference type="InterPro" id="IPR036388">
    <property type="entry name" value="WH-like_DNA-bd_sf"/>
</dbReference>
<evidence type="ECO:0000259" key="12">
    <source>
        <dbReference type="Pfam" id="PF17683"/>
    </source>
</evidence>
<dbReference type="PANTHER" id="PTHR10445:SF0">
    <property type="entry name" value="GENERAL TRANSCRIPTION FACTOR IIF SUBUNIT 2"/>
    <property type="match status" value="1"/>
</dbReference>
<dbReference type="FunCoup" id="A0A7M7J9J7">
    <property type="interactions" value="1574"/>
</dbReference>
<dbReference type="SUPFAM" id="SSF46785">
    <property type="entry name" value="Winged helix' DNA-binding domain"/>
    <property type="match status" value="1"/>
</dbReference>
<dbReference type="Pfam" id="PF02270">
    <property type="entry name" value="TFIIF_beta"/>
    <property type="match status" value="1"/>
</dbReference>
<keyword evidence="7 9" id="KW-0539">Nucleus</keyword>
<keyword evidence="4 9" id="KW-0805">Transcription regulation</keyword>
<dbReference type="GeneID" id="111244101"/>
<dbReference type="RefSeq" id="XP_022646489.1">
    <property type="nucleotide sequence ID" value="XM_022790754.1"/>
</dbReference>
<feature type="domain" description="TFIIF beta subunit N-terminal" evidence="12">
    <location>
        <begin position="16"/>
        <end position="91"/>
    </location>
</feature>
<evidence type="ECO:0000259" key="11">
    <source>
        <dbReference type="Pfam" id="PF02270"/>
    </source>
</evidence>
<evidence type="ECO:0000256" key="4">
    <source>
        <dbReference type="ARBA" id="ARBA00023015"/>
    </source>
</evidence>
<name>A0A7M7J9J7_VARDE</name>
<dbReference type="OMA" id="PIADNCY"/>
<dbReference type="SUPFAM" id="SSF50916">
    <property type="entry name" value="Rap30/74 interaction domains"/>
    <property type="match status" value="1"/>
</dbReference>
<dbReference type="GO" id="GO:0005674">
    <property type="term" value="C:transcription factor TFIIF complex"/>
    <property type="evidence" value="ECO:0007669"/>
    <property type="project" value="InterPro"/>
</dbReference>
<dbReference type="GO" id="GO:0006367">
    <property type="term" value="P:transcription initiation at RNA polymerase II promoter"/>
    <property type="evidence" value="ECO:0007669"/>
    <property type="project" value="UniProtKB-UniRule"/>
</dbReference>
<evidence type="ECO:0000313" key="14">
    <source>
        <dbReference type="Proteomes" id="UP000594260"/>
    </source>
</evidence>
<dbReference type="AlphaFoldDB" id="A0A7M7J9J7"/>
<sequence>MSHDGDKEVDCSNASRGVWLVKVPKYIAEKWEKATPMSEAGRISISKLATGKTDISFRLSNVTADEKIPSEHKFVISNIQSQTLAVYSQPKAVNEDGVECGSGKICVEGSVVQKGECRPIGSDINYMNLKRQKILDAAQPKRTVIGLDRAVNSFKPVARHNYQVEYEARKKTEGKKARGDRDQVLEMIFAAFEKHQYYNIKDLERITKQPAPFLKELLKEVCNYNAKNPHRNLWELKPEYRHYKEDEEKKKDGSKDSKDSKEAKASS</sequence>
<dbReference type="KEGG" id="vde:111244101"/>
<dbReference type="CTD" id="41290"/>
<comment type="similarity">
    <text evidence="2 9">Belongs to the TFIIF beta subunit family.</text>
</comment>
<evidence type="ECO:0000256" key="2">
    <source>
        <dbReference type="ARBA" id="ARBA00009543"/>
    </source>
</evidence>
<dbReference type="InterPro" id="IPR003196">
    <property type="entry name" value="TFIIF_beta"/>
</dbReference>
<evidence type="ECO:0000256" key="3">
    <source>
        <dbReference type="ARBA" id="ARBA00020815"/>
    </source>
</evidence>
<dbReference type="InterPro" id="IPR040450">
    <property type="entry name" value="TFIIF_beta_HTH"/>
</dbReference>
<proteinExistence type="inferred from homology"/>
<comment type="subcellular location">
    <subcellularLocation>
        <location evidence="1 9">Nucleus</location>
    </subcellularLocation>
</comment>
<dbReference type="InterPro" id="IPR011039">
    <property type="entry name" value="TFIIF_interaction"/>
</dbReference>
<comment type="function">
    <text evidence="9">TFIIF is a general transcription initiation factor that binds to RNA polymerase II and helps to recruit it to the initiation complex in collaboration with TFIIB.</text>
</comment>
<dbReference type="OrthoDB" id="26094at2759"/>
<dbReference type="PIRSF" id="PIRSF015849">
    <property type="entry name" value="TFIIF-beta"/>
    <property type="match status" value="1"/>
</dbReference>
<evidence type="ECO:0000256" key="9">
    <source>
        <dbReference type="PIRNR" id="PIRNR015849"/>
    </source>
</evidence>
<dbReference type="FunFam" id="1.10.10.10:FF:000035">
    <property type="entry name" value="General transcription factor IIF subunit 2"/>
    <property type="match status" value="1"/>
</dbReference>
<dbReference type="Gene3D" id="1.10.10.10">
    <property type="entry name" value="Winged helix-like DNA-binding domain superfamily/Winged helix DNA-binding domain"/>
    <property type="match status" value="1"/>
</dbReference>
<dbReference type="GO" id="GO:0006368">
    <property type="term" value="P:transcription elongation by RNA polymerase II"/>
    <property type="evidence" value="ECO:0007669"/>
    <property type="project" value="UniProtKB-ARBA"/>
</dbReference>
<dbReference type="EnsemblMetazoa" id="XM_022790754">
    <property type="protein sequence ID" value="XP_022646489"/>
    <property type="gene ID" value="LOC111244101"/>
</dbReference>
<dbReference type="Proteomes" id="UP000594260">
    <property type="component" value="Unplaced"/>
</dbReference>
<reference evidence="13" key="1">
    <citation type="submission" date="2021-01" db="UniProtKB">
        <authorList>
            <consortium name="EnsemblMetazoa"/>
        </authorList>
    </citation>
    <scope>IDENTIFICATION</scope>
</reference>
<evidence type="ECO:0000256" key="6">
    <source>
        <dbReference type="ARBA" id="ARBA00023163"/>
    </source>
</evidence>
<protein>
    <recommendedName>
        <fullName evidence="3 9">General transcription factor IIF subunit 2</fullName>
    </recommendedName>
    <alternativeName>
        <fullName evidence="8 9">Transcription initiation factor IIF subunit beta</fullName>
    </alternativeName>
</protein>
<dbReference type="PANTHER" id="PTHR10445">
    <property type="entry name" value="GENERAL TRANSCRIPTION FACTOR IIF SUBUNIT 2"/>
    <property type="match status" value="1"/>
</dbReference>
<evidence type="ECO:0000256" key="7">
    <source>
        <dbReference type="ARBA" id="ARBA00023242"/>
    </source>
</evidence>
<dbReference type="InterPro" id="IPR040504">
    <property type="entry name" value="TFIIF_beta_N"/>
</dbReference>
<keyword evidence="6 9" id="KW-0804">Transcription</keyword>
<feature type="region of interest" description="Disordered" evidence="10">
    <location>
        <begin position="237"/>
        <end position="267"/>
    </location>
</feature>
<evidence type="ECO:0000256" key="8">
    <source>
        <dbReference type="ARBA" id="ARBA00033388"/>
    </source>
</evidence>
<evidence type="ECO:0000313" key="13">
    <source>
        <dbReference type="EnsemblMetazoa" id="XP_022646489"/>
    </source>
</evidence>
<evidence type="ECO:0000256" key="5">
    <source>
        <dbReference type="ARBA" id="ARBA00023125"/>
    </source>
</evidence>